<organism evidence="1">
    <name type="scientific">marine metagenome</name>
    <dbReference type="NCBI Taxonomy" id="408172"/>
    <lineage>
        <taxon>unclassified sequences</taxon>
        <taxon>metagenomes</taxon>
        <taxon>ecological metagenomes</taxon>
    </lineage>
</organism>
<name>A0A382C551_9ZZZZ</name>
<proteinExistence type="predicted"/>
<reference evidence="1" key="1">
    <citation type="submission" date="2018-05" db="EMBL/GenBank/DDBJ databases">
        <authorList>
            <person name="Lanie J.A."/>
            <person name="Ng W.-L."/>
            <person name="Kazmierczak K.M."/>
            <person name="Andrzejewski T.M."/>
            <person name="Davidsen T.M."/>
            <person name="Wayne K.J."/>
            <person name="Tettelin H."/>
            <person name="Glass J.I."/>
            <person name="Rusch D."/>
            <person name="Podicherti R."/>
            <person name="Tsui H.-C.T."/>
            <person name="Winkler M.E."/>
        </authorList>
    </citation>
    <scope>NUCLEOTIDE SEQUENCE</scope>
</reference>
<dbReference type="AlphaFoldDB" id="A0A382C551"/>
<gene>
    <name evidence="1" type="ORF">METZ01_LOCUS174024</name>
</gene>
<dbReference type="EMBL" id="UINC01032842">
    <property type="protein sequence ID" value="SVB21170.1"/>
    <property type="molecule type" value="Genomic_DNA"/>
</dbReference>
<accession>A0A382C551</accession>
<protein>
    <submittedName>
        <fullName evidence="1">Uncharacterized protein</fullName>
    </submittedName>
</protein>
<evidence type="ECO:0000313" key="1">
    <source>
        <dbReference type="EMBL" id="SVB21170.1"/>
    </source>
</evidence>
<sequence>MKKSISSVEYAELSGLGIALLSLSQKENKTDQEVIVENWITQRMAQLKIETSN</sequence>